<feature type="chain" id="PRO_5010856199" evidence="2">
    <location>
        <begin position="19"/>
        <end position="159"/>
    </location>
</feature>
<name>A0A1X7R766_9SACH</name>
<dbReference type="Proteomes" id="UP000196158">
    <property type="component" value="Unassembled WGS sequence"/>
</dbReference>
<feature type="transmembrane region" description="Helical" evidence="1">
    <location>
        <begin position="65"/>
        <end position="88"/>
    </location>
</feature>
<feature type="signal peptide" evidence="2">
    <location>
        <begin position="1"/>
        <end position="18"/>
    </location>
</feature>
<evidence type="ECO:0000256" key="1">
    <source>
        <dbReference type="SAM" id="Phobius"/>
    </source>
</evidence>
<gene>
    <name evidence="3" type="ORF">KASA_0L03509G</name>
</gene>
<accession>A0A1X7R766</accession>
<evidence type="ECO:0000313" key="4">
    <source>
        <dbReference type="Proteomes" id="UP000196158"/>
    </source>
</evidence>
<keyword evidence="2" id="KW-0732">Signal</keyword>
<sequence length="159" mass="18688">MFGFLSFLLSLHLKIAKTYDRKQTTQKNSIFATLYNHGEPTNQTLQFTFPDSRFNLDKEIIEPDIILYIQLWPFLCMILIMSFIWFIYKQTKRHQNRKIHLNNEIITTTTTKMFTHELPAAPVSLLIWKHQLPLLSSFHELEELETFTTALPSRGGGLE</sequence>
<dbReference type="AlphaFoldDB" id="A0A1X7R766"/>
<keyword evidence="1" id="KW-0812">Transmembrane</keyword>
<keyword evidence="1" id="KW-1133">Transmembrane helix</keyword>
<keyword evidence="1" id="KW-0472">Membrane</keyword>
<organism evidence="3 4">
    <name type="scientific">Maudiozyma saulgeensis</name>
    <dbReference type="NCBI Taxonomy" id="1789683"/>
    <lineage>
        <taxon>Eukaryota</taxon>
        <taxon>Fungi</taxon>
        <taxon>Dikarya</taxon>
        <taxon>Ascomycota</taxon>
        <taxon>Saccharomycotina</taxon>
        <taxon>Saccharomycetes</taxon>
        <taxon>Saccharomycetales</taxon>
        <taxon>Saccharomycetaceae</taxon>
        <taxon>Maudiozyma</taxon>
    </lineage>
</organism>
<evidence type="ECO:0000313" key="3">
    <source>
        <dbReference type="EMBL" id="SMN21290.1"/>
    </source>
</evidence>
<evidence type="ECO:0000256" key="2">
    <source>
        <dbReference type="SAM" id="SignalP"/>
    </source>
</evidence>
<reference evidence="3 4" key="1">
    <citation type="submission" date="2017-04" db="EMBL/GenBank/DDBJ databases">
        <authorList>
            <person name="Afonso C.L."/>
            <person name="Miller P.J."/>
            <person name="Scott M.A."/>
            <person name="Spackman E."/>
            <person name="Goraichik I."/>
            <person name="Dimitrov K.M."/>
            <person name="Suarez D.L."/>
            <person name="Swayne D.E."/>
        </authorList>
    </citation>
    <scope>NUCLEOTIDE SEQUENCE [LARGE SCALE GENOMIC DNA]</scope>
</reference>
<protein>
    <submittedName>
        <fullName evidence="3">Uncharacterized protein</fullName>
    </submittedName>
</protein>
<dbReference type="EMBL" id="FXLY01000007">
    <property type="protein sequence ID" value="SMN21290.1"/>
    <property type="molecule type" value="Genomic_DNA"/>
</dbReference>
<proteinExistence type="predicted"/>
<dbReference type="OrthoDB" id="10437442at2759"/>
<keyword evidence="4" id="KW-1185">Reference proteome</keyword>